<protein>
    <recommendedName>
        <fullName evidence="7">Ribosomal RNA small subunit methyltransferase H</fullName>
        <ecNumber evidence="7">2.1.1.199</ecNumber>
    </recommendedName>
    <alternativeName>
        <fullName evidence="7">16S rRNA m(4)C1402 methyltransferase</fullName>
    </alternativeName>
    <alternativeName>
        <fullName evidence="7">rRNA (cytosine-N(4)-)-methyltransferase RsmH</fullName>
    </alternativeName>
</protein>
<reference evidence="8 9" key="1">
    <citation type="submission" date="2019-06" db="EMBL/GenBank/DDBJ databases">
        <title>Sulfurimonas gotlandica sp. nov., a chemoautotrophic and psychrotolerant epsilonproteobacterium isolated from a pelagic redoxcline, and an emended description of the genus Sulfurimonas.</title>
        <authorList>
            <person name="Wang S."/>
            <person name="Jiang L."/>
            <person name="Shao Z."/>
        </authorList>
    </citation>
    <scope>NUCLEOTIDE SEQUENCE [LARGE SCALE GENOMIC DNA]</scope>
    <source>
        <strain evidence="8 9">B2</strain>
    </source>
</reference>
<keyword evidence="2 7" id="KW-0963">Cytoplasm</keyword>
<evidence type="ECO:0000256" key="6">
    <source>
        <dbReference type="ARBA" id="ARBA00022691"/>
    </source>
</evidence>
<keyword evidence="9" id="KW-1185">Reference proteome</keyword>
<dbReference type="PIRSF" id="PIRSF004486">
    <property type="entry name" value="MraW"/>
    <property type="match status" value="1"/>
</dbReference>
<dbReference type="SUPFAM" id="SSF53335">
    <property type="entry name" value="S-adenosyl-L-methionine-dependent methyltransferases"/>
    <property type="match status" value="1"/>
</dbReference>
<accession>A0A7M1AUF0</accession>
<dbReference type="PANTHER" id="PTHR11265">
    <property type="entry name" value="S-ADENOSYL-METHYLTRANSFERASE MRAW"/>
    <property type="match status" value="1"/>
</dbReference>
<evidence type="ECO:0000256" key="1">
    <source>
        <dbReference type="ARBA" id="ARBA00010396"/>
    </source>
</evidence>
<feature type="binding site" evidence="7">
    <location>
        <position position="53"/>
    </location>
    <ligand>
        <name>S-adenosyl-L-methionine</name>
        <dbReference type="ChEBI" id="CHEBI:59789"/>
    </ligand>
</feature>
<feature type="binding site" evidence="7">
    <location>
        <position position="109"/>
    </location>
    <ligand>
        <name>S-adenosyl-L-methionine</name>
        <dbReference type="ChEBI" id="CHEBI:59789"/>
    </ligand>
</feature>
<dbReference type="EMBL" id="CP041165">
    <property type="protein sequence ID" value="QOP41044.1"/>
    <property type="molecule type" value="Genomic_DNA"/>
</dbReference>
<keyword evidence="4 7" id="KW-0489">Methyltransferase</keyword>
<dbReference type="Pfam" id="PF01795">
    <property type="entry name" value="Methyltransf_5"/>
    <property type="match status" value="1"/>
</dbReference>
<dbReference type="KEGG" id="smax:FJR03_04530"/>
<name>A0A7M1AUF0_9BACT</name>
<gene>
    <name evidence="7 8" type="primary">rsmH</name>
    <name evidence="8" type="ORF">FJR03_04530</name>
</gene>
<comment type="catalytic activity">
    <reaction evidence="7">
        <text>cytidine(1402) in 16S rRNA + S-adenosyl-L-methionine = N(4)-methylcytidine(1402) in 16S rRNA + S-adenosyl-L-homocysteine + H(+)</text>
        <dbReference type="Rhea" id="RHEA:42928"/>
        <dbReference type="Rhea" id="RHEA-COMP:10286"/>
        <dbReference type="Rhea" id="RHEA-COMP:10287"/>
        <dbReference type="ChEBI" id="CHEBI:15378"/>
        <dbReference type="ChEBI" id="CHEBI:57856"/>
        <dbReference type="ChEBI" id="CHEBI:59789"/>
        <dbReference type="ChEBI" id="CHEBI:74506"/>
        <dbReference type="ChEBI" id="CHEBI:82748"/>
        <dbReference type="EC" id="2.1.1.199"/>
    </reaction>
</comment>
<feature type="binding site" evidence="7">
    <location>
        <begin position="34"/>
        <end position="36"/>
    </location>
    <ligand>
        <name>S-adenosyl-L-methionine</name>
        <dbReference type="ChEBI" id="CHEBI:59789"/>
    </ligand>
</feature>
<proteinExistence type="inferred from homology"/>
<dbReference type="GO" id="GO:0070475">
    <property type="term" value="P:rRNA base methylation"/>
    <property type="evidence" value="ECO:0007669"/>
    <property type="project" value="UniProtKB-UniRule"/>
</dbReference>
<organism evidence="8 9">
    <name type="scientific">Sulfurimonas marina</name>
    <dbReference type="NCBI Taxonomy" id="2590551"/>
    <lineage>
        <taxon>Bacteria</taxon>
        <taxon>Pseudomonadati</taxon>
        <taxon>Campylobacterota</taxon>
        <taxon>Epsilonproteobacteria</taxon>
        <taxon>Campylobacterales</taxon>
        <taxon>Sulfurimonadaceae</taxon>
        <taxon>Sulfurimonas</taxon>
    </lineage>
</organism>
<evidence type="ECO:0000313" key="8">
    <source>
        <dbReference type="EMBL" id="QOP41044.1"/>
    </source>
</evidence>
<dbReference type="PANTHER" id="PTHR11265:SF0">
    <property type="entry name" value="12S RRNA N4-METHYLCYTIDINE METHYLTRANSFERASE"/>
    <property type="match status" value="1"/>
</dbReference>
<dbReference type="SUPFAM" id="SSF81799">
    <property type="entry name" value="Putative methyltransferase TM0872, insert domain"/>
    <property type="match status" value="1"/>
</dbReference>
<evidence type="ECO:0000256" key="4">
    <source>
        <dbReference type="ARBA" id="ARBA00022603"/>
    </source>
</evidence>
<dbReference type="Gene3D" id="1.10.150.170">
    <property type="entry name" value="Putative methyltransferase TM0872, insert domain"/>
    <property type="match status" value="1"/>
</dbReference>
<evidence type="ECO:0000256" key="3">
    <source>
        <dbReference type="ARBA" id="ARBA00022552"/>
    </source>
</evidence>
<dbReference type="InterPro" id="IPR002903">
    <property type="entry name" value="RsmH"/>
</dbReference>
<comment type="similarity">
    <text evidence="1 7">Belongs to the methyltransferase superfamily. RsmH family.</text>
</comment>
<evidence type="ECO:0000256" key="2">
    <source>
        <dbReference type="ARBA" id="ARBA00022490"/>
    </source>
</evidence>
<keyword evidence="5 7" id="KW-0808">Transferase</keyword>
<keyword evidence="6 7" id="KW-0949">S-adenosyl-L-methionine</keyword>
<evidence type="ECO:0000313" key="9">
    <source>
        <dbReference type="Proteomes" id="UP000593910"/>
    </source>
</evidence>
<dbReference type="GO" id="GO:0005737">
    <property type="term" value="C:cytoplasm"/>
    <property type="evidence" value="ECO:0007669"/>
    <property type="project" value="UniProtKB-SubCell"/>
</dbReference>
<dbReference type="NCBIfam" id="TIGR00006">
    <property type="entry name" value="16S rRNA (cytosine(1402)-N(4))-methyltransferase RsmH"/>
    <property type="match status" value="1"/>
</dbReference>
<dbReference type="Gene3D" id="3.40.50.150">
    <property type="entry name" value="Vaccinia Virus protein VP39"/>
    <property type="match status" value="1"/>
</dbReference>
<dbReference type="Proteomes" id="UP000593910">
    <property type="component" value="Chromosome"/>
</dbReference>
<dbReference type="HAMAP" id="MF_01007">
    <property type="entry name" value="16SrRNA_methyltr_H"/>
    <property type="match status" value="1"/>
</dbReference>
<evidence type="ECO:0000256" key="5">
    <source>
        <dbReference type="ARBA" id="ARBA00022679"/>
    </source>
</evidence>
<sequence>MENIPHIPVLYREVVSAFDDIRDGIIIDCTMGYGGHSSLILDNNPNIKLIAIDQDQTAIDFSTKRLEKYGERVEIRKGRFSNVIKDILNEYDPRDIKGVLADIGVSSLQLDQKDRGFSYESDNLDMRMDKDAPLSASNVVNEYSQNDLEIILRDYGEMRNYKKVASVIMQNRPFHSAKELSQKLNPFMPKGKKIHPATLLMQAIRIEVNDELGELKNLLAALEEAKLPTAKIAIISFHSLEDRIVKQTFAAWAKSCICPPQAMRCECGNNHNLGKILTKKPITAQSDELKDNARSRSAKLRVFQMELE</sequence>
<feature type="binding site" evidence="7">
    <location>
        <position position="102"/>
    </location>
    <ligand>
        <name>S-adenosyl-L-methionine</name>
        <dbReference type="ChEBI" id="CHEBI:59789"/>
    </ligand>
</feature>
<dbReference type="RefSeq" id="WP_193114464.1">
    <property type="nucleotide sequence ID" value="NZ_CP041165.1"/>
</dbReference>
<dbReference type="InterPro" id="IPR029063">
    <property type="entry name" value="SAM-dependent_MTases_sf"/>
</dbReference>
<keyword evidence="3 7" id="KW-0698">rRNA processing</keyword>
<dbReference type="EC" id="2.1.1.199" evidence="7"/>
<comment type="function">
    <text evidence="7">Specifically methylates the N4 position of cytidine in position 1402 (C1402) of 16S rRNA.</text>
</comment>
<comment type="subcellular location">
    <subcellularLocation>
        <location evidence="7">Cytoplasm</location>
    </subcellularLocation>
</comment>
<dbReference type="GO" id="GO:0071424">
    <property type="term" value="F:rRNA (cytosine-N4-)-methyltransferase activity"/>
    <property type="evidence" value="ECO:0007669"/>
    <property type="project" value="UniProtKB-UniRule"/>
</dbReference>
<dbReference type="AlphaFoldDB" id="A0A7M1AUF0"/>
<dbReference type="InterPro" id="IPR023397">
    <property type="entry name" value="SAM-dep_MeTrfase_MraW_recog"/>
</dbReference>
<evidence type="ECO:0000256" key="7">
    <source>
        <dbReference type="HAMAP-Rule" id="MF_01007"/>
    </source>
</evidence>
<feature type="binding site" evidence="7">
    <location>
        <position position="80"/>
    </location>
    <ligand>
        <name>S-adenosyl-L-methionine</name>
        <dbReference type="ChEBI" id="CHEBI:59789"/>
    </ligand>
</feature>